<evidence type="ECO:0000256" key="1">
    <source>
        <dbReference type="ARBA" id="ARBA00001946"/>
    </source>
</evidence>
<reference evidence="4 5" key="1">
    <citation type="submission" date="2017-08" db="EMBL/GenBank/DDBJ databases">
        <title>Aliifodinibius alkalisoli sp. nov., isolated from saline alkaline soil.</title>
        <authorList>
            <person name="Liu D."/>
            <person name="Zhang G."/>
        </authorList>
    </citation>
    <scope>NUCLEOTIDE SEQUENCE [LARGE SCALE GENOMIC DNA]</scope>
    <source>
        <strain evidence="4 5">WN023</strain>
    </source>
</reference>
<dbReference type="CDD" id="cd18880">
    <property type="entry name" value="NUDIX_ADPRase"/>
    <property type="match status" value="1"/>
</dbReference>
<evidence type="ECO:0000313" key="5">
    <source>
        <dbReference type="Proteomes" id="UP000218831"/>
    </source>
</evidence>
<gene>
    <name evidence="4" type="ORF">CK503_11620</name>
</gene>
<name>A0A2A2G938_9BACT</name>
<dbReference type="EMBL" id="NSKE01000008">
    <property type="protein sequence ID" value="PAU93379.1"/>
    <property type="molecule type" value="Genomic_DNA"/>
</dbReference>
<dbReference type="Gene3D" id="3.90.79.10">
    <property type="entry name" value="Nucleoside Triphosphate Pyrophosphohydrolase"/>
    <property type="match status" value="1"/>
</dbReference>
<dbReference type="Proteomes" id="UP000218831">
    <property type="component" value="Unassembled WGS sequence"/>
</dbReference>
<keyword evidence="5" id="KW-1185">Reference proteome</keyword>
<dbReference type="PANTHER" id="PTHR43046:SF14">
    <property type="entry name" value="MUTT_NUDIX FAMILY PROTEIN"/>
    <property type="match status" value="1"/>
</dbReference>
<dbReference type="Pfam" id="PF00293">
    <property type="entry name" value="NUDIX"/>
    <property type="match status" value="1"/>
</dbReference>
<comment type="cofactor">
    <cofactor evidence="1">
        <name>Mg(2+)</name>
        <dbReference type="ChEBI" id="CHEBI:18420"/>
    </cofactor>
</comment>
<dbReference type="PANTHER" id="PTHR43046">
    <property type="entry name" value="GDP-MANNOSE MANNOSYL HYDROLASE"/>
    <property type="match status" value="1"/>
</dbReference>
<comment type="caution">
    <text evidence="4">The sequence shown here is derived from an EMBL/GenBank/DDBJ whole genome shotgun (WGS) entry which is preliminary data.</text>
</comment>
<keyword evidence="2 4" id="KW-0378">Hydrolase</keyword>
<organism evidence="4 5">
    <name type="scientific">Fodinibius salipaludis</name>
    <dbReference type="NCBI Taxonomy" id="2032627"/>
    <lineage>
        <taxon>Bacteria</taxon>
        <taxon>Pseudomonadati</taxon>
        <taxon>Balneolota</taxon>
        <taxon>Balneolia</taxon>
        <taxon>Balneolales</taxon>
        <taxon>Balneolaceae</taxon>
        <taxon>Fodinibius</taxon>
    </lineage>
</organism>
<dbReference type="GO" id="GO:0016787">
    <property type="term" value="F:hydrolase activity"/>
    <property type="evidence" value="ECO:0007669"/>
    <property type="project" value="UniProtKB-KW"/>
</dbReference>
<evidence type="ECO:0000313" key="4">
    <source>
        <dbReference type="EMBL" id="PAU93379.1"/>
    </source>
</evidence>
<dbReference type="AlphaFoldDB" id="A0A2A2G938"/>
<dbReference type="InterPro" id="IPR000086">
    <property type="entry name" value="NUDIX_hydrolase_dom"/>
</dbReference>
<protein>
    <submittedName>
        <fullName evidence="4">NUDIX hydrolase</fullName>
    </submittedName>
</protein>
<feature type="domain" description="Nudix hydrolase" evidence="3">
    <location>
        <begin position="33"/>
        <end position="168"/>
    </location>
</feature>
<dbReference type="SUPFAM" id="SSF55811">
    <property type="entry name" value="Nudix"/>
    <property type="match status" value="1"/>
</dbReference>
<proteinExistence type="predicted"/>
<dbReference type="PROSITE" id="PS51462">
    <property type="entry name" value="NUDIX"/>
    <property type="match status" value="1"/>
</dbReference>
<dbReference type="OrthoDB" id="9810648at2"/>
<dbReference type="PROSITE" id="PS00893">
    <property type="entry name" value="NUDIX_BOX"/>
    <property type="match status" value="1"/>
</dbReference>
<evidence type="ECO:0000256" key="2">
    <source>
        <dbReference type="ARBA" id="ARBA00022801"/>
    </source>
</evidence>
<sequence length="176" mass="20479">MPKTTIWLSPLNEKRLLSTNRKIMSSDQTFANKLRVRVCGLLIQNDEILLAQIHSPITEKLVWMPPGGGLTLGESMKDCLKREFKEETNLSVEVHKLVHMNELLRKSYHAVECFFEVKKRGGTEKLGKDPELSWDRQLLHNLQWISVDELSELDFAPSSLVEKIQNWDQRFNYPVF</sequence>
<evidence type="ECO:0000259" key="3">
    <source>
        <dbReference type="PROSITE" id="PS51462"/>
    </source>
</evidence>
<dbReference type="InterPro" id="IPR015797">
    <property type="entry name" value="NUDIX_hydrolase-like_dom_sf"/>
</dbReference>
<accession>A0A2A2G938</accession>
<dbReference type="InterPro" id="IPR020084">
    <property type="entry name" value="NUDIX_hydrolase_CS"/>
</dbReference>